<evidence type="ECO:0000256" key="2">
    <source>
        <dbReference type="ARBA" id="ARBA00009320"/>
    </source>
</evidence>
<gene>
    <name evidence="4" type="ORF">UFOPK3402_01657</name>
</gene>
<dbReference type="GO" id="GO:0046394">
    <property type="term" value="P:carboxylic acid biosynthetic process"/>
    <property type="evidence" value="ECO:0007669"/>
    <property type="project" value="UniProtKB-ARBA"/>
</dbReference>
<dbReference type="PANTHER" id="PTHR42743:SF11">
    <property type="entry name" value="AMINODEOXYCHORISMATE LYASE"/>
    <property type="match status" value="1"/>
</dbReference>
<dbReference type="FunFam" id="3.20.10.10:FF:000002">
    <property type="entry name" value="D-alanine aminotransferase"/>
    <property type="match status" value="1"/>
</dbReference>
<name>A0A6J7EUI2_9ZZZZ</name>
<evidence type="ECO:0000256" key="1">
    <source>
        <dbReference type="ARBA" id="ARBA00001933"/>
    </source>
</evidence>
<reference evidence="4" key="1">
    <citation type="submission" date="2020-05" db="EMBL/GenBank/DDBJ databases">
        <authorList>
            <person name="Chiriac C."/>
            <person name="Salcher M."/>
            <person name="Ghai R."/>
            <person name="Kavagutti S V."/>
        </authorList>
    </citation>
    <scope>NUCLEOTIDE SEQUENCE</scope>
</reference>
<dbReference type="InterPro" id="IPR043132">
    <property type="entry name" value="BCAT-like_C"/>
</dbReference>
<dbReference type="PANTHER" id="PTHR42743">
    <property type="entry name" value="AMINO-ACID AMINOTRANSFERASE"/>
    <property type="match status" value="1"/>
</dbReference>
<dbReference type="PROSITE" id="PS00770">
    <property type="entry name" value="AA_TRANSFER_CLASS_4"/>
    <property type="match status" value="1"/>
</dbReference>
<protein>
    <submittedName>
        <fullName evidence="4">Unannotated protein</fullName>
    </submittedName>
</protein>
<sequence length="278" mass="29944">MIWVGDRSLGSIVPQEEALVSVLDHGFTVADGVFETLKVAHGWPFALTRHLARLDRSAAALGLELPDHEVIRDAIGEVLFANAPLMGTHARLRITYTGGPGPLGSDRGSALPTLVVAVARSAIWPEATTLATVPWARNERSAVAGVKTTSYAENVVALKYALDRGASEAVLANTRGELCEGTGTNIFVVVDGEVLTPPLESGCLAGITRELVLEWFDVTERALPYDVLELADEVFLTSSTRDVHPVVRVDERTWDDPGLIASRLREEFIAKSVVDVDP</sequence>
<dbReference type="AlphaFoldDB" id="A0A6J7EUI2"/>
<accession>A0A6J7EUI2</accession>
<dbReference type="GO" id="GO:0008652">
    <property type="term" value="P:amino acid biosynthetic process"/>
    <property type="evidence" value="ECO:0007669"/>
    <property type="project" value="UniProtKB-ARBA"/>
</dbReference>
<proteinExistence type="inferred from homology"/>
<dbReference type="Gene3D" id="3.30.470.10">
    <property type="match status" value="1"/>
</dbReference>
<comment type="similarity">
    <text evidence="2">Belongs to the class-IV pyridoxal-phosphate-dependent aminotransferase family.</text>
</comment>
<dbReference type="Pfam" id="PF01063">
    <property type="entry name" value="Aminotran_4"/>
    <property type="match status" value="1"/>
</dbReference>
<comment type="cofactor">
    <cofactor evidence="1">
        <name>pyridoxal 5'-phosphate</name>
        <dbReference type="ChEBI" id="CHEBI:597326"/>
    </cofactor>
</comment>
<dbReference type="GO" id="GO:0005829">
    <property type="term" value="C:cytosol"/>
    <property type="evidence" value="ECO:0007669"/>
    <property type="project" value="TreeGrafter"/>
</dbReference>
<organism evidence="4">
    <name type="scientific">freshwater metagenome</name>
    <dbReference type="NCBI Taxonomy" id="449393"/>
    <lineage>
        <taxon>unclassified sequences</taxon>
        <taxon>metagenomes</taxon>
        <taxon>ecological metagenomes</taxon>
    </lineage>
</organism>
<dbReference type="InterPro" id="IPR050571">
    <property type="entry name" value="Class-IV_PLP-Dep_Aminotrnsfr"/>
</dbReference>
<dbReference type="InterPro" id="IPR001544">
    <property type="entry name" value="Aminotrans_IV"/>
</dbReference>
<keyword evidence="3" id="KW-0663">Pyridoxal phosphate</keyword>
<dbReference type="InterPro" id="IPR036038">
    <property type="entry name" value="Aminotransferase-like"/>
</dbReference>
<evidence type="ECO:0000313" key="4">
    <source>
        <dbReference type="EMBL" id="CAB4884715.1"/>
    </source>
</evidence>
<dbReference type="SUPFAM" id="SSF56752">
    <property type="entry name" value="D-aminoacid aminotransferase-like PLP-dependent enzymes"/>
    <property type="match status" value="1"/>
</dbReference>
<evidence type="ECO:0000256" key="3">
    <source>
        <dbReference type="ARBA" id="ARBA00022898"/>
    </source>
</evidence>
<dbReference type="InterPro" id="IPR043131">
    <property type="entry name" value="BCAT-like_N"/>
</dbReference>
<dbReference type="Gene3D" id="3.20.10.10">
    <property type="entry name" value="D-amino Acid Aminotransferase, subunit A, domain 2"/>
    <property type="match status" value="1"/>
</dbReference>
<dbReference type="GO" id="GO:0003824">
    <property type="term" value="F:catalytic activity"/>
    <property type="evidence" value="ECO:0007669"/>
    <property type="project" value="InterPro"/>
</dbReference>
<dbReference type="InterPro" id="IPR018300">
    <property type="entry name" value="Aminotrans_IV_CS"/>
</dbReference>
<dbReference type="EMBL" id="CAFBLS010000245">
    <property type="protein sequence ID" value="CAB4884715.1"/>
    <property type="molecule type" value="Genomic_DNA"/>
</dbReference>